<feature type="transmembrane region" description="Helical" evidence="6">
    <location>
        <begin position="330"/>
        <end position="356"/>
    </location>
</feature>
<feature type="transmembrane region" description="Helical" evidence="6">
    <location>
        <begin position="217"/>
        <end position="246"/>
    </location>
</feature>
<keyword evidence="3" id="KW-0133">Cell shape</keyword>
<dbReference type="Gene3D" id="3.90.1310.10">
    <property type="entry name" value="Penicillin-binding protein 2a (Domain 2)"/>
    <property type="match status" value="1"/>
</dbReference>
<dbReference type="GO" id="GO:0008658">
    <property type="term" value="F:penicillin binding"/>
    <property type="evidence" value="ECO:0007669"/>
    <property type="project" value="InterPro"/>
</dbReference>
<dbReference type="InterPro" id="IPR054120">
    <property type="entry name" value="PBPA_dimer"/>
</dbReference>
<keyword evidence="2 6" id="KW-0812">Transmembrane</keyword>
<feature type="transmembrane region" description="Helical" evidence="6">
    <location>
        <begin position="252"/>
        <end position="273"/>
    </location>
</feature>
<evidence type="ECO:0000256" key="3">
    <source>
        <dbReference type="ARBA" id="ARBA00022960"/>
    </source>
</evidence>
<dbReference type="Pfam" id="PF21922">
    <property type="entry name" value="PBP_dimer_2"/>
    <property type="match status" value="1"/>
</dbReference>
<dbReference type="SUPFAM" id="SSF56601">
    <property type="entry name" value="beta-lactamase/transpeptidase-like"/>
    <property type="match status" value="1"/>
</dbReference>
<gene>
    <name evidence="9" type="ORF">BN656_01265</name>
</gene>
<feature type="transmembrane region" description="Helical" evidence="6">
    <location>
        <begin position="41"/>
        <end position="60"/>
    </location>
</feature>
<organism evidence="9 10">
    <name type="scientific">Bacteroides pectinophilus CAG:437</name>
    <dbReference type="NCBI Taxonomy" id="1263051"/>
    <lineage>
        <taxon>Bacteria</taxon>
        <taxon>Bacillati</taxon>
        <taxon>Bacillota</taxon>
        <taxon>Clostridia</taxon>
        <taxon>Eubacteriales</taxon>
    </lineage>
</organism>
<proteinExistence type="predicted"/>
<protein>
    <submittedName>
        <fullName evidence="9">Uncharacterized protein</fullName>
    </submittedName>
</protein>
<dbReference type="InterPro" id="IPR050515">
    <property type="entry name" value="Beta-lactam/transpept"/>
</dbReference>
<keyword evidence="5 6" id="KW-0472">Membrane</keyword>
<sequence length="926" mass="102172">MNSIITEMARYLFAMLMIFYVYATVRGATTKKDTTRNAAGIVQNMMMFSFHFLGYLILYMKDGDVNYAILYAAQLVFFIVFLLMFTMLYPNASRLLLNNMCMLIAVGFVILARLSFEKCLRQFIFVAAGGLLSFFIPWMIKKVRSFRNLSFLYFIVGTALLAAVLISDEVFGAKLAITVGSVSIQPTEFVKIIYVMFVAAMFNASDSFKRIVVTSLAAALHVVILVASKDLGAALIFFVVYVFMLYDATRKWYYILVGMLAGAGASVIAYKLFAHIRVRVLIWLDPWTYIEDRGYQIAQSLFSIGTGSWFGTGLNQGSPNMIPVPEKDFIFSAICEEFGIVFAIGLILLCLTNLMLMLNIASMCRTQFYRLTAVGIGVTYAFQVFLTIGGGIKLIPLTGVTLPFVSYGGSSMLASIIMVAIVNGMYVMRESDVVVRKADAKNGGKVRRKRRRVDISTDRSSDAATVVILSVFAAIFALLIGYLVYFNVKTAPQILNNSYNTRNNAREEKVSRGSIMASNGSILAYTEVDETGSESRVYPYGRVFSHVVGMSTRGKSGIEGMGNADLLDSGSNIVNKAYSEISGKKLVGNNVVTTLDVQLQKAAYLAMENNKGAIVVMEPSTGRILAMVSKPDYNPNDAIDQWETWLSYSSNDSVLFNRATQGLYPPGSTFKMLTALQYVRENPDYESYRYSCKGSTDVMGSVIHCYNSTAHGYETLSTAFANSCNSAFSNMGLDVDGDAFNSLCNDFLFNQDIPLSIETSRSSFTMKGNSSVGEKMQTAIGQGKTQVTPLNNAIITSTIANDGVMMKPYLIEKVVSQDNKVIKEYEPEQYSTPITEPEAQAVKGFMREVCTKGTGRSFRNTSYEVAGKTGTAQYDDVSEDSHSWFVGFAPYDSPEIVISVVLEGGYSGYDSAQEVAKKVFDTYFTK</sequence>
<dbReference type="GO" id="GO:0051301">
    <property type="term" value="P:cell division"/>
    <property type="evidence" value="ECO:0007669"/>
    <property type="project" value="InterPro"/>
</dbReference>
<dbReference type="InterPro" id="IPR001182">
    <property type="entry name" value="FtsW/RodA"/>
</dbReference>
<feature type="transmembrane region" description="Helical" evidence="6">
    <location>
        <begin position="12"/>
        <end position="29"/>
    </location>
</feature>
<evidence type="ECO:0000256" key="4">
    <source>
        <dbReference type="ARBA" id="ARBA00022989"/>
    </source>
</evidence>
<dbReference type="EMBL" id="CBHH010000038">
    <property type="protein sequence ID" value="CDD56854.1"/>
    <property type="molecule type" value="Genomic_DNA"/>
</dbReference>
<dbReference type="InterPro" id="IPR001460">
    <property type="entry name" value="PCN-bd_Tpept"/>
</dbReference>
<dbReference type="PANTHER" id="PTHR30627:SF24">
    <property type="entry name" value="PENICILLIN-BINDING PROTEIN 4B"/>
    <property type="match status" value="1"/>
</dbReference>
<accession>R7AMW0</accession>
<feature type="transmembrane region" description="Helical" evidence="6">
    <location>
        <begin position="66"/>
        <end position="89"/>
    </location>
</feature>
<dbReference type="SUPFAM" id="SSF56519">
    <property type="entry name" value="Penicillin binding protein dimerisation domain"/>
    <property type="match status" value="1"/>
</dbReference>
<dbReference type="InterPro" id="IPR036138">
    <property type="entry name" value="PBP_dimer_sf"/>
</dbReference>
<dbReference type="PANTHER" id="PTHR30627">
    <property type="entry name" value="PEPTIDOGLYCAN D,D-TRANSPEPTIDASE"/>
    <property type="match status" value="1"/>
</dbReference>
<evidence type="ECO:0000313" key="10">
    <source>
        <dbReference type="Proteomes" id="UP000018141"/>
    </source>
</evidence>
<dbReference type="GO" id="GO:0008360">
    <property type="term" value="P:regulation of cell shape"/>
    <property type="evidence" value="ECO:0007669"/>
    <property type="project" value="UniProtKB-KW"/>
</dbReference>
<dbReference type="Pfam" id="PF01098">
    <property type="entry name" value="FTSW_RODA_SPOVE"/>
    <property type="match status" value="1"/>
</dbReference>
<feature type="transmembrane region" description="Helical" evidence="6">
    <location>
        <begin position="189"/>
        <end position="205"/>
    </location>
</feature>
<evidence type="ECO:0000259" key="7">
    <source>
        <dbReference type="Pfam" id="PF00905"/>
    </source>
</evidence>
<feature type="transmembrane region" description="Helical" evidence="6">
    <location>
        <begin position="122"/>
        <end position="140"/>
    </location>
</feature>
<dbReference type="InterPro" id="IPR012338">
    <property type="entry name" value="Beta-lactam/transpept-like"/>
</dbReference>
<dbReference type="AlphaFoldDB" id="R7AMW0"/>
<evidence type="ECO:0000256" key="2">
    <source>
        <dbReference type="ARBA" id="ARBA00022692"/>
    </source>
</evidence>
<feature type="transmembrane region" description="Helical" evidence="6">
    <location>
        <begin position="152"/>
        <end position="177"/>
    </location>
</feature>
<evidence type="ECO:0000313" key="9">
    <source>
        <dbReference type="EMBL" id="CDD56854.1"/>
    </source>
</evidence>
<dbReference type="Pfam" id="PF00905">
    <property type="entry name" value="Transpeptidase"/>
    <property type="match status" value="1"/>
</dbReference>
<reference evidence="9" key="1">
    <citation type="submission" date="2012-11" db="EMBL/GenBank/DDBJ databases">
        <title>Dependencies among metagenomic species, viruses, plasmids and units of genetic variation.</title>
        <authorList>
            <person name="Nielsen H.B."/>
            <person name="Almeida M."/>
            <person name="Juncker A.S."/>
            <person name="Rasmussen S."/>
            <person name="Li J."/>
            <person name="Sunagawa S."/>
            <person name="Plichta D."/>
            <person name="Gautier L."/>
            <person name="Le Chatelier E."/>
            <person name="Peletier E."/>
            <person name="Bonde I."/>
            <person name="Nielsen T."/>
            <person name="Manichanh C."/>
            <person name="Arumugam M."/>
            <person name="Batto J."/>
            <person name="Santos M.B.Q.D."/>
            <person name="Blom N."/>
            <person name="Borruel N."/>
            <person name="Burgdorf K.S."/>
            <person name="Boumezbeur F."/>
            <person name="Casellas F."/>
            <person name="Dore J."/>
            <person name="Guarner F."/>
            <person name="Hansen T."/>
            <person name="Hildebrand F."/>
            <person name="Kaas R.S."/>
            <person name="Kennedy S."/>
            <person name="Kristiansen K."/>
            <person name="Kultima J.R."/>
            <person name="Leonard P."/>
            <person name="Levenez F."/>
            <person name="Lund O."/>
            <person name="Moumen B."/>
            <person name="Le Paslier D."/>
            <person name="Pons N."/>
            <person name="Pedersen O."/>
            <person name="Prifti E."/>
            <person name="Qin J."/>
            <person name="Raes J."/>
            <person name="Tap J."/>
            <person name="Tims S."/>
            <person name="Ussery D.W."/>
            <person name="Yamada T."/>
            <person name="MetaHit consortium"/>
            <person name="Renault P."/>
            <person name="Sicheritz-Ponten T."/>
            <person name="Bork P."/>
            <person name="Wang J."/>
            <person name="Brunak S."/>
            <person name="Ehrlich S.D."/>
        </authorList>
    </citation>
    <scope>NUCLEOTIDE SEQUENCE [LARGE SCALE GENOMIC DNA]</scope>
</reference>
<evidence type="ECO:0000256" key="5">
    <source>
        <dbReference type="ARBA" id="ARBA00023136"/>
    </source>
</evidence>
<dbReference type="GO" id="GO:0071972">
    <property type="term" value="F:peptidoglycan L,D-transpeptidase activity"/>
    <property type="evidence" value="ECO:0007669"/>
    <property type="project" value="TreeGrafter"/>
</dbReference>
<feature type="domain" description="Penicillin binding protein A dimerisation" evidence="8">
    <location>
        <begin position="512"/>
        <end position="591"/>
    </location>
</feature>
<evidence type="ECO:0000256" key="6">
    <source>
        <dbReference type="SAM" id="Phobius"/>
    </source>
</evidence>
<comment type="subcellular location">
    <subcellularLocation>
        <location evidence="1">Membrane</location>
        <topology evidence="1">Multi-pass membrane protein</topology>
    </subcellularLocation>
</comment>
<keyword evidence="4 6" id="KW-1133">Transmembrane helix</keyword>
<dbReference type="GO" id="GO:0005886">
    <property type="term" value="C:plasma membrane"/>
    <property type="evidence" value="ECO:0007669"/>
    <property type="project" value="TreeGrafter"/>
</dbReference>
<evidence type="ECO:0000259" key="8">
    <source>
        <dbReference type="Pfam" id="PF21922"/>
    </source>
</evidence>
<evidence type="ECO:0000256" key="1">
    <source>
        <dbReference type="ARBA" id="ARBA00004141"/>
    </source>
</evidence>
<feature type="transmembrane region" description="Helical" evidence="6">
    <location>
        <begin position="368"/>
        <end position="392"/>
    </location>
</feature>
<dbReference type="Gene3D" id="3.40.710.10">
    <property type="entry name" value="DD-peptidase/beta-lactamase superfamily"/>
    <property type="match status" value="1"/>
</dbReference>
<feature type="domain" description="Penicillin-binding protein transpeptidase" evidence="7">
    <location>
        <begin position="612"/>
        <end position="920"/>
    </location>
</feature>
<comment type="caution">
    <text evidence="9">The sequence shown here is derived from an EMBL/GenBank/DDBJ whole genome shotgun (WGS) entry which is preliminary data.</text>
</comment>
<dbReference type="Proteomes" id="UP000018141">
    <property type="component" value="Unassembled WGS sequence"/>
</dbReference>
<feature type="transmembrane region" description="Helical" evidence="6">
    <location>
        <begin position="463"/>
        <end position="485"/>
    </location>
</feature>
<dbReference type="GO" id="GO:0071555">
    <property type="term" value="P:cell wall organization"/>
    <property type="evidence" value="ECO:0007669"/>
    <property type="project" value="TreeGrafter"/>
</dbReference>
<feature type="transmembrane region" description="Helical" evidence="6">
    <location>
        <begin position="404"/>
        <end position="427"/>
    </location>
</feature>
<name>R7AMW0_9FIRM</name>
<feature type="transmembrane region" description="Helical" evidence="6">
    <location>
        <begin position="96"/>
        <end position="116"/>
    </location>
</feature>